<dbReference type="GO" id="GO:0051301">
    <property type="term" value="P:cell division"/>
    <property type="evidence" value="ECO:0007669"/>
    <property type="project" value="UniProtKB-KW"/>
</dbReference>
<dbReference type="OrthoDB" id="5590282at2759"/>
<feature type="region of interest" description="Disordered" evidence="4">
    <location>
        <begin position="1"/>
        <end position="35"/>
    </location>
</feature>
<evidence type="ECO:0000256" key="3">
    <source>
        <dbReference type="RuleBase" id="RU000383"/>
    </source>
</evidence>
<comment type="similarity">
    <text evidence="3">Belongs to the cyclin family.</text>
</comment>
<dbReference type="SUPFAM" id="SSF47954">
    <property type="entry name" value="Cyclin-like"/>
    <property type="match status" value="1"/>
</dbReference>
<dbReference type="EMBL" id="MLFT02000007">
    <property type="protein sequence ID" value="PHT44118.1"/>
    <property type="molecule type" value="Genomic_DNA"/>
</dbReference>
<accession>A0A2G2WFU5</accession>
<organism evidence="6 7">
    <name type="scientific">Capsicum baccatum</name>
    <name type="common">Peruvian pepper</name>
    <dbReference type="NCBI Taxonomy" id="33114"/>
    <lineage>
        <taxon>Eukaryota</taxon>
        <taxon>Viridiplantae</taxon>
        <taxon>Streptophyta</taxon>
        <taxon>Embryophyta</taxon>
        <taxon>Tracheophyta</taxon>
        <taxon>Spermatophyta</taxon>
        <taxon>Magnoliopsida</taxon>
        <taxon>eudicotyledons</taxon>
        <taxon>Gunneridae</taxon>
        <taxon>Pentapetalae</taxon>
        <taxon>asterids</taxon>
        <taxon>lamiids</taxon>
        <taxon>Solanales</taxon>
        <taxon>Solanaceae</taxon>
        <taxon>Solanoideae</taxon>
        <taxon>Capsiceae</taxon>
        <taxon>Capsicum</taxon>
    </lineage>
</organism>
<protein>
    <recommendedName>
        <fullName evidence="5">Cyclin-like domain-containing protein</fullName>
    </recommendedName>
</protein>
<feature type="domain" description="Cyclin-like" evidence="5">
    <location>
        <begin position="519"/>
        <end position="603"/>
    </location>
</feature>
<name>A0A2G2WFU5_CAPBA</name>
<dbReference type="InterPro" id="IPR013763">
    <property type="entry name" value="Cyclin-like_dom"/>
</dbReference>
<dbReference type="STRING" id="33114.A0A2G2WFU5"/>
<keyword evidence="7" id="KW-1185">Reference proteome</keyword>
<feature type="compositionally biased region" description="Polar residues" evidence="4">
    <location>
        <begin position="13"/>
        <end position="24"/>
    </location>
</feature>
<dbReference type="AlphaFoldDB" id="A0A2G2WFU5"/>
<proteinExistence type="inferred from homology"/>
<dbReference type="InterPro" id="IPR039361">
    <property type="entry name" value="Cyclin"/>
</dbReference>
<evidence type="ECO:0000259" key="5">
    <source>
        <dbReference type="SMART" id="SM00385"/>
    </source>
</evidence>
<dbReference type="PANTHER" id="PTHR10177">
    <property type="entry name" value="CYCLINS"/>
    <property type="match status" value="1"/>
</dbReference>
<dbReference type="CDD" id="cd20507">
    <property type="entry name" value="CYCLIN_CCNB1-like_rpt1"/>
    <property type="match status" value="1"/>
</dbReference>
<sequence>MTITDLGVRDTGKLNSQNKKSIQSGDGLGKGEAASSTDGVRQLKIYEEADKIDIQSRCKAKSGALNTSDVKTSRKSLKGNVRPDFNGAAGDKQILTRGENFSTCRIEKKNCQSQNNVFPFCVWVAPFKDTKASVDEPKTKIQGRKSVTIRIRRSLPILQQVNVEGTSNKKKGNLRPDLNGAAGDKQILAQAPFQDMKAPFDGTKTKTHGRKSVTIGIRTTGRNALPPSRFLTSPVFLSLTFSMLLTCLLLGTFCYFSCRRSLPVIEQESLALEMFSQCKNCESVQDYSKELEKGKGISGVPVSAKLKAAGDVLPQLSNHNNIRRNRVSDASARMVPKGHAKAEIGALGRKSVKTVLKTTASSLNSQTSSKMNSMSDVHKCTSQVAIPCKRLEDVSTSSLSKYATLDISAEQPHQKEVASSSSGSLDAPECSIARRKSDRRKSFTCLLMARSKLLKEQCGGVKLEDLSHIHDNCNHLDVTEYVDDIYLYYWVIEAQNQPIENYMEIQKEITPQMRGILINWLIEVHLKFDLMQETLFLMVTLLDYYLSLARVKKNDLQLVGLTSLLLASKYEDLWHPRIVDLLSISGESYTRDQMLEMVRMYLL</sequence>
<dbReference type="Proteomes" id="UP000224567">
    <property type="component" value="Unassembled WGS sequence"/>
</dbReference>
<dbReference type="FunFam" id="1.10.472.10:FF:000057">
    <property type="entry name" value="Cyclin N-terminal domain containing 2"/>
    <property type="match status" value="1"/>
</dbReference>
<keyword evidence="3" id="KW-0195">Cyclin</keyword>
<evidence type="ECO:0000256" key="4">
    <source>
        <dbReference type="SAM" id="MobiDB-lite"/>
    </source>
</evidence>
<dbReference type="SMART" id="SM00385">
    <property type="entry name" value="CYCLIN"/>
    <property type="match status" value="1"/>
</dbReference>
<dbReference type="Pfam" id="PF00134">
    <property type="entry name" value="Cyclin_N"/>
    <property type="match status" value="1"/>
</dbReference>
<evidence type="ECO:0000313" key="6">
    <source>
        <dbReference type="EMBL" id="PHT44118.1"/>
    </source>
</evidence>
<evidence type="ECO:0000256" key="2">
    <source>
        <dbReference type="ARBA" id="ARBA00023306"/>
    </source>
</evidence>
<keyword evidence="2" id="KW-0131">Cell cycle</keyword>
<reference evidence="6 7" key="1">
    <citation type="journal article" date="2017" name="Genome Biol.">
        <title>New reference genome sequences of hot pepper reveal the massive evolution of plant disease-resistance genes by retroduplication.</title>
        <authorList>
            <person name="Kim S."/>
            <person name="Park J."/>
            <person name="Yeom S.I."/>
            <person name="Kim Y.M."/>
            <person name="Seo E."/>
            <person name="Kim K.T."/>
            <person name="Kim M.S."/>
            <person name="Lee J.M."/>
            <person name="Cheong K."/>
            <person name="Shin H.S."/>
            <person name="Kim S.B."/>
            <person name="Han K."/>
            <person name="Lee J."/>
            <person name="Park M."/>
            <person name="Lee H.A."/>
            <person name="Lee H.Y."/>
            <person name="Lee Y."/>
            <person name="Oh S."/>
            <person name="Lee J.H."/>
            <person name="Choi E."/>
            <person name="Choi E."/>
            <person name="Lee S.E."/>
            <person name="Jeon J."/>
            <person name="Kim H."/>
            <person name="Choi G."/>
            <person name="Song H."/>
            <person name="Lee J."/>
            <person name="Lee S.C."/>
            <person name="Kwon J.K."/>
            <person name="Lee H.Y."/>
            <person name="Koo N."/>
            <person name="Hong Y."/>
            <person name="Kim R.W."/>
            <person name="Kang W.H."/>
            <person name="Huh J.H."/>
            <person name="Kang B.C."/>
            <person name="Yang T.J."/>
            <person name="Lee Y.H."/>
            <person name="Bennetzen J.L."/>
            <person name="Choi D."/>
        </authorList>
    </citation>
    <scope>NUCLEOTIDE SEQUENCE [LARGE SCALE GENOMIC DNA]</scope>
    <source>
        <strain evidence="7">cv. PBC81</strain>
    </source>
</reference>
<keyword evidence="1" id="KW-0132">Cell division</keyword>
<dbReference type="Gene3D" id="1.10.472.10">
    <property type="entry name" value="Cyclin-like"/>
    <property type="match status" value="2"/>
</dbReference>
<evidence type="ECO:0000256" key="1">
    <source>
        <dbReference type="ARBA" id="ARBA00022618"/>
    </source>
</evidence>
<reference evidence="7" key="2">
    <citation type="journal article" date="2017" name="J. Anim. Genet.">
        <title>Multiple reference genome sequences of hot pepper reveal the massive evolution of plant disease resistance genes by retroduplication.</title>
        <authorList>
            <person name="Kim S."/>
            <person name="Park J."/>
            <person name="Yeom S.-I."/>
            <person name="Kim Y.-M."/>
            <person name="Seo E."/>
            <person name="Kim K.-T."/>
            <person name="Kim M.-S."/>
            <person name="Lee J.M."/>
            <person name="Cheong K."/>
            <person name="Shin H.-S."/>
            <person name="Kim S.-B."/>
            <person name="Han K."/>
            <person name="Lee J."/>
            <person name="Park M."/>
            <person name="Lee H.-A."/>
            <person name="Lee H.-Y."/>
            <person name="Lee Y."/>
            <person name="Oh S."/>
            <person name="Lee J.H."/>
            <person name="Choi E."/>
            <person name="Choi E."/>
            <person name="Lee S.E."/>
            <person name="Jeon J."/>
            <person name="Kim H."/>
            <person name="Choi G."/>
            <person name="Song H."/>
            <person name="Lee J."/>
            <person name="Lee S.-C."/>
            <person name="Kwon J.-K."/>
            <person name="Lee H.-Y."/>
            <person name="Koo N."/>
            <person name="Hong Y."/>
            <person name="Kim R.W."/>
            <person name="Kang W.-H."/>
            <person name="Huh J.H."/>
            <person name="Kang B.-C."/>
            <person name="Yang T.-J."/>
            <person name="Lee Y.-H."/>
            <person name="Bennetzen J.L."/>
            <person name="Choi D."/>
        </authorList>
    </citation>
    <scope>NUCLEOTIDE SEQUENCE [LARGE SCALE GENOMIC DNA]</scope>
    <source>
        <strain evidence="7">cv. PBC81</strain>
    </source>
</reference>
<gene>
    <name evidence="6" type="ORF">CQW23_18143</name>
</gene>
<evidence type="ECO:0000313" key="7">
    <source>
        <dbReference type="Proteomes" id="UP000224567"/>
    </source>
</evidence>
<dbReference type="InterPro" id="IPR006671">
    <property type="entry name" value="Cyclin_N"/>
</dbReference>
<dbReference type="InterPro" id="IPR036915">
    <property type="entry name" value="Cyclin-like_sf"/>
</dbReference>
<comment type="caution">
    <text evidence="6">The sequence shown here is derived from an EMBL/GenBank/DDBJ whole genome shotgun (WGS) entry which is preliminary data.</text>
</comment>